<organism evidence="2 3">
    <name type="scientific">Arthrobacter terrae</name>
    <dbReference type="NCBI Taxonomy" id="2935737"/>
    <lineage>
        <taxon>Bacteria</taxon>
        <taxon>Bacillati</taxon>
        <taxon>Actinomycetota</taxon>
        <taxon>Actinomycetes</taxon>
        <taxon>Micrococcales</taxon>
        <taxon>Micrococcaceae</taxon>
        <taxon>Arthrobacter</taxon>
    </lineage>
</organism>
<feature type="transmembrane region" description="Helical" evidence="1">
    <location>
        <begin position="56"/>
        <end position="76"/>
    </location>
</feature>
<comment type="caution">
    <text evidence="2">The sequence shown here is derived from an EMBL/GenBank/DDBJ whole genome shotgun (WGS) entry which is preliminary data.</text>
</comment>
<name>A0A931CSI1_9MICC</name>
<evidence type="ECO:0000313" key="3">
    <source>
        <dbReference type="Proteomes" id="UP000655366"/>
    </source>
</evidence>
<keyword evidence="3" id="KW-1185">Reference proteome</keyword>
<gene>
    <name evidence="2" type="ORF">IV500_05810</name>
</gene>
<dbReference type="Proteomes" id="UP000655366">
    <property type="component" value="Unassembled WGS sequence"/>
</dbReference>
<protein>
    <submittedName>
        <fullName evidence="2">Uncharacterized protein</fullName>
    </submittedName>
</protein>
<keyword evidence="1" id="KW-0812">Transmembrane</keyword>
<proteinExistence type="predicted"/>
<feature type="transmembrane region" description="Helical" evidence="1">
    <location>
        <begin position="88"/>
        <end position="106"/>
    </location>
</feature>
<dbReference type="RefSeq" id="WP_196395890.1">
    <property type="nucleotide sequence ID" value="NZ_JADNYM010000006.1"/>
</dbReference>
<sequence length="235" mass="25722">MTISSAIARPYSVFVEVPQFHGGLFALQDSETYIDRDVTPGQLDAFSTNDNRIKTILACLATSIFLGLFPMAFGMISVLDALVEHNLIQLSWVLGLILAWVLTIVVSHKYISRRQKSYDETTAALAQRLVPVPRDDRRGDLRRIQTALTTIQSGHGTAYDDRAREAVAAVLDQNLHRPHKKHLIIADSAARDSDSVAIRTRALAAKASWSGDVAKAEHLVLELEDAAAGKAPAKV</sequence>
<evidence type="ECO:0000256" key="1">
    <source>
        <dbReference type="SAM" id="Phobius"/>
    </source>
</evidence>
<keyword evidence="1" id="KW-1133">Transmembrane helix</keyword>
<evidence type="ECO:0000313" key="2">
    <source>
        <dbReference type="EMBL" id="MBG0738938.1"/>
    </source>
</evidence>
<reference evidence="2 3" key="1">
    <citation type="submission" date="2020-11" db="EMBL/GenBank/DDBJ databases">
        <title>Arthrobacter antarcticus sp. nov., isolated from Antarctic Soil.</title>
        <authorList>
            <person name="Li J."/>
        </authorList>
    </citation>
    <scope>NUCLEOTIDE SEQUENCE [LARGE SCALE GENOMIC DNA]</scope>
    <source>
        <strain evidence="2 3">Z1-20</strain>
    </source>
</reference>
<dbReference type="AlphaFoldDB" id="A0A931CSI1"/>
<dbReference type="EMBL" id="JADNYM010000006">
    <property type="protein sequence ID" value="MBG0738938.1"/>
    <property type="molecule type" value="Genomic_DNA"/>
</dbReference>
<accession>A0A931CSI1</accession>
<keyword evidence="1" id="KW-0472">Membrane</keyword>